<keyword evidence="1" id="KW-0853">WD repeat</keyword>
<keyword evidence="2" id="KW-0812">Transmembrane</keyword>
<dbReference type="Gene3D" id="2.130.10.10">
    <property type="entry name" value="YVTN repeat-like/Quinoprotein amine dehydrogenase"/>
    <property type="match status" value="2"/>
</dbReference>
<proteinExistence type="predicted"/>
<dbReference type="EMBL" id="CALNXK010000016">
    <property type="protein sequence ID" value="CAH3103963.1"/>
    <property type="molecule type" value="Genomic_DNA"/>
</dbReference>
<feature type="repeat" description="WD" evidence="1">
    <location>
        <begin position="286"/>
        <end position="331"/>
    </location>
</feature>
<keyword evidence="2" id="KW-1133">Transmembrane helix</keyword>
<dbReference type="SMART" id="SM00320">
    <property type="entry name" value="WD40"/>
    <property type="match status" value="6"/>
</dbReference>
<dbReference type="InterPro" id="IPR027417">
    <property type="entry name" value="P-loop_NTPase"/>
</dbReference>
<reference evidence="3 4" key="1">
    <citation type="submission" date="2022-05" db="EMBL/GenBank/DDBJ databases">
        <authorList>
            <consortium name="Genoscope - CEA"/>
            <person name="William W."/>
        </authorList>
    </citation>
    <scope>NUCLEOTIDE SEQUENCE [LARGE SCALE GENOMIC DNA]</scope>
</reference>
<accession>A0ABN8NCL4</accession>
<dbReference type="InterPro" id="IPR015943">
    <property type="entry name" value="WD40/YVTN_repeat-like_dom_sf"/>
</dbReference>
<dbReference type="PANTHER" id="PTHR10704">
    <property type="entry name" value="CARBOHYDRATE SULFOTRANSFERASE"/>
    <property type="match status" value="1"/>
</dbReference>
<dbReference type="InterPro" id="IPR036322">
    <property type="entry name" value="WD40_repeat_dom_sf"/>
</dbReference>
<evidence type="ECO:0000313" key="4">
    <source>
        <dbReference type="Proteomes" id="UP001159405"/>
    </source>
</evidence>
<protein>
    <recommendedName>
        <fullName evidence="5">Sulfotransferase</fullName>
    </recommendedName>
</protein>
<name>A0ABN8NCL4_9CNID</name>
<evidence type="ECO:0000256" key="2">
    <source>
        <dbReference type="SAM" id="Phobius"/>
    </source>
</evidence>
<dbReference type="SUPFAM" id="SSF50978">
    <property type="entry name" value="WD40 repeat-like"/>
    <property type="match status" value="1"/>
</dbReference>
<dbReference type="PROSITE" id="PS50082">
    <property type="entry name" value="WD_REPEATS_2"/>
    <property type="match status" value="1"/>
</dbReference>
<dbReference type="PANTHER" id="PTHR10704:SF44">
    <property type="entry name" value="LD35051P-RELATED"/>
    <property type="match status" value="1"/>
</dbReference>
<evidence type="ECO:0000256" key="1">
    <source>
        <dbReference type="PROSITE-ProRule" id="PRU00221"/>
    </source>
</evidence>
<keyword evidence="4" id="KW-1185">Reference proteome</keyword>
<comment type="caution">
    <text evidence="3">The sequence shown here is derived from an EMBL/GenBank/DDBJ whole genome shotgun (WGS) entry which is preliminary data.</text>
</comment>
<dbReference type="Gene3D" id="3.40.50.300">
    <property type="entry name" value="P-loop containing nucleotide triphosphate hydrolases"/>
    <property type="match status" value="1"/>
</dbReference>
<organism evidence="3 4">
    <name type="scientific">Porites lobata</name>
    <dbReference type="NCBI Taxonomy" id="104759"/>
    <lineage>
        <taxon>Eukaryota</taxon>
        <taxon>Metazoa</taxon>
        <taxon>Cnidaria</taxon>
        <taxon>Anthozoa</taxon>
        <taxon>Hexacorallia</taxon>
        <taxon>Scleractinia</taxon>
        <taxon>Fungiina</taxon>
        <taxon>Poritidae</taxon>
        <taxon>Porites</taxon>
    </lineage>
</organism>
<gene>
    <name evidence="3" type="ORF">PLOB_00011101</name>
</gene>
<dbReference type="Pfam" id="PF00400">
    <property type="entry name" value="WD40"/>
    <property type="match status" value="2"/>
</dbReference>
<dbReference type="Proteomes" id="UP001159405">
    <property type="component" value="Unassembled WGS sequence"/>
</dbReference>
<dbReference type="InterPro" id="IPR051135">
    <property type="entry name" value="Gal/GlcNAc/GalNAc_ST"/>
</dbReference>
<dbReference type="InterPro" id="IPR001680">
    <property type="entry name" value="WD40_rpt"/>
</dbReference>
<dbReference type="SUPFAM" id="SSF52540">
    <property type="entry name" value="P-loop containing nucleoside triphosphate hydrolases"/>
    <property type="match status" value="1"/>
</dbReference>
<sequence>MAKRSPPDPMYVFRGTGAAINVLKFAPKSTRKEGLLLSGSAKGIINLWNLKTKRTELILDGHSGNGILAAGFLPGGKVISHGRDGHLKSWNCCEGRSEVVNSLTVPFLGFCQFCISPRGNDSNWIVLPSSEQSEINILDVESKKTLFTLKSEEKKSLGMCMCLSLFNNPKTQKPLLVAGYENGQMLLWDVMEEKKLSNFAVHSESVLCMDVDVKNLRIVSGSAENKICVSLISSQCAISVDKQIELKNQGISSVKIRKDGKIMATGGWDSRLRIYNWKKLTPLAYLDYHTDTVNAVDFSDDLPEYGQLLAAGGKDARISLWSLYNEKRQAVHRTKRHLLCVLIAAAFLSVGFLFALLERYPQDIVKIQNSFPALSDAFVTDKQMITWTPANTTKDTSSENPQLQASSKRQVLLIVAHGRSGSTFLADIFNHHPRVFYVFEPLHGLIPKQKDRNYETYALNFLYRIFQCDFSAANAARHFGHFYRHYSRALSSPPFCKYEPSDPRWHFKFCFPLDEATLEHSCKSQYNTIVYKLLFDRIPGNSIEKLFGVCELSRIECKVIHLIRDIRPVVMSARKVAFFREVDHKSKPSLRQFVYFHCEVTENNLQLAKSLDLSLRRRYVLVRYEDLAVQPLQLLDYLFEFAGLEVLESIKQWVVNTTQPNFNDLQQQARNPTSVIRNSLEVLSKWRLKADPLDMNIIERYCRDVMKMMGYIPIQGSYRLLRNLSSPLFNDTFPAQQWIKGYQKSLP</sequence>
<keyword evidence="2" id="KW-0472">Membrane</keyword>
<evidence type="ECO:0000313" key="3">
    <source>
        <dbReference type="EMBL" id="CAH3103963.1"/>
    </source>
</evidence>
<evidence type="ECO:0008006" key="5">
    <source>
        <dbReference type="Google" id="ProtNLM"/>
    </source>
</evidence>
<dbReference type="PROSITE" id="PS50294">
    <property type="entry name" value="WD_REPEATS_REGION"/>
    <property type="match status" value="1"/>
</dbReference>
<dbReference type="Pfam" id="PF13469">
    <property type="entry name" value="Sulfotransfer_3"/>
    <property type="match status" value="1"/>
</dbReference>
<feature type="transmembrane region" description="Helical" evidence="2">
    <location>
        <begin position="337"/>
        <end position="357"/>
    </location>
</feature>